<evidence type="ECO:0000256" key="1">
    <source>
        <dbReference type="ARBA" id="ARBA00005104"/>
    </source>
</evidence>
<organism evidence="5 6">
    <name type="scientific">Actinokineospora cianjurensis</name>
    <dbReference type="NCBI Taxonomy" id="585224"/>
    <lineage>
        <taxon>Bacteria</taxon>
        <taxon>Bacillati</taxon>
        <taxon>Actinomycetota</taxon>
        <taxon>Actinomycetes</taxon>
        <taxon>Pseudonocardiales</taxon>
        <taxon>Pseudonocardiaceae</taxon>
        <taxon>Actinokineospora</taxon>
    </lineage>
</organism>
<evidence type="ECO:0000313" key="5">
    <source>
        <dbReference type="EMBL" id="RLK61659.1"/>
    </source>
</evidence>
<comment type="caution">
    <text evidence="5">The sequence shown here is derived from an EMBL/GenBank/DDBJ whole genome shotgun (WGS) entry which is preliminary data.</text>
</comment>
<dbReference type="Pfam" id="PF01872">
    <property type="entry name" value="RibD_C"/>
    <property type="match status" value="1"/>
</dbReference>
<dbReference type="InterPro" id="IPR050765">
    <property type="entry name" value="Riboflavin_Biosynth_HTPR"/>
</dbReference>
<dbReference type="InterPro" id="IPR002734">
    <property type="entry name" value="RibDG_C"/>
</dbReference>
<reference evidence="5 6" key="1">
    <citation type="submission" date="2018-10" db="EMBL/GenBank/DDBJ databases">
        <title>Genomic Encyclopedia of Archaeal and Bacterial Type Strains, Phase II (KMG-II): from individual species to whole genera.</title>
        <authorList>
            <person name="Goeker M."/>
        </authorList>
    </citation>
    <scope>NUCLEOTIDE SEQUENCE [LARGE SCALE GENOMIC DNA]</scope>
    <source>
        <strain evidence="5 6">DSM 45657</strain>
    </source>
</reference>
<dbReference type="EMBL" id="RCDD01000001">
    <property type="protein sequence ID" value="RLK61659.1"/>
    <property type="molecule type" value="Genomic_DNA"/>
</dbReference>
<evidence type="ECO:0000313" key="6">
    <source>
        <dbReference type="Proteomes" id="UP000282454"/>
    </source>
</evidence>
<evidence type="ECO:0000256" key="2">
    <source>
        <dbReference type="ARBA" id="ARBA00022857"/>
    </source>
</evidence>
<evidence type="ECO:0000259" key="4">
    <source>
        <dbReference type="Pfam" id="PF01872"/>
    </source>
</evidence>
<sequence length="260" mass="27485">MHRLWPPTRVSPGQASPDVVDDTELERIYDYPPALDRAWVQSNFVTSTDGAVSVDGRSAGLSSPGDKRILALGRDLADVILVGWGTARAERYRGVKATEVRATRRARLGLSALPPIAVVTARGSVEPDSHLVRDTVVPPLVITTLQAPADRRAALVDAGVDVIVAGEIEVDLGVALAELSARGLRRVNCEGGPRLLGSLIAADLVDQMCLTVSPVLAGGSSGRAATGPETVPVALSLASVLTDEGFLMLRYRREGQRDGR</sequence>
<dbReference type="PANTHER" id="PTHR38011">
    <property type="entry name" value="DIHYDROFOLATE REDUCTASE FAMILY PROTEIN (AFU_ORTHOLOGUE AFUA_8G06820)"/>
    <property type="match status" value="1"/>
</dbReference>
<keyword evidence="2" id="KW-0521">NADP</keyword>
<dbReference type="Gene3D" id="3.40.430.10">
    <property type="entry name" value="Dihydrofolate Reductase, subunit A"/>
    <property type="match status" value="1"/>
</dbReference>
<dbReference type="InterPro" id="IPR024072">
    <property type="entry name" value="DHFR-like_dom_sf"/>
</dbReference>
<gene>
    <name evidence="5" type="ORF">CLV68_2200</name>
</gene>
<proteinExistence type="predicted"/>
<comment type="pathway">
    <text evidence="1">Cofactor biosynthesis; riboflavin biosynthesis.</text>
</comment>
<dbReference type="AlphaFoldDB" id="A0A421BBD4"/>
<keyword evidence="6" id="KW-1185">Reference proteome</keyword>
<feature type="domain" description="Bacterial bifunctional deaminase-reductase C-terminal" evidence="4">
    <location>
        <begin position="38"/>
        <end position="242"/>
    </location>
</feature>
<accession>A0A421BBD4</accession>
<name>A0A421BBD4_9PSEU</name>
<dbReference type="GO" id="GO:0008703">
    <property type="term" value="F:5-amino-6-(5-phosphoribosylamino)uracil reductase activity"/>
    <property type="evidence" value="ECO:0007669"/>
    <property type="project" value="InterPro"/>
</dbReference>
<dbReference type="SUPFAM" id="SSF53597">
    <property type="entry name" value="Dihydrofolate reductase-like"/>
    <property type="match status" value="1"/>
</dbReference>
<keyword evidence="3" id="KW-0560">Oxidoreductase</keyword>
<protein>
    <submittedName>
        <fullName evidence="5">5-amino-6-(5-phosphoribosylamino)uracil reductase</fullName>
    </submittedName>
</protein>
<dbReference type="Proteomes" id="UP000282454">
    <property type="component" value="Unassembled WGS sequence"/>
</dbReference>
<dbReference type="GO" id="GO:0009231">
    <property type="term" value="P:riboflavin biosynthetic process"/>
    <property type="evidence" value="ECO:0007669"/>
    <property type="project" value="InterPro"/>
</dbReference>
<evidence type="ECO:0000256" key="3">
    <source>
        <dbReference type="ARBA" id="ARBA00023002"/>
    </source>
</evidence>
<dbReference type="PANTHER" id="PTHR38011:SF7">
    <property type="entry name" value="2,5-DIAMINO-6-RIBOSYLAMINO-4(3H)-PYRIMIDINONE 5'-PHOSPHATE REDUCTASE"/>
    <property type="match status" value="1"/>
</dbReference>